<accession>A0A1H8PRM5</accession>
<name>A0A1H8PRM5_9GAMM</name>
<evidence type="ECO:0000313" key="1">
    <source>
        <dbReference type="EMBL" id="SEO44426.1"/>
    </source>
</evidence>
<gene>
    <name evidence="1" type="ORF">SAMN04490369_10942</name>
</gene>
<dbReference type="AlphaFoldDB" id="A0A1H8PRM5"/>
<proteinExistence type="predicted"/>
<dbReference type="RefSeq" id="WP_208596226.1">
    <property type="nucleotide sequence ID" value="NZ_FODB01000094.1"/>
</dbReference>
<dbReference type="Proteomes" id="UP000199493">
    <property type="component" value="Unassembled WGS sequence"/>
</dbReference>
<organism evidence="1 2">
    <name type="scientific">Vreelandella aquamarina</name>
    <dbReference type="NCBI Taxonomy" id="77097"/>
    <lineage>
        <taxon>Bacteria</taxon>
        <taxon>Pseudomonadati</taxon>
        <taxon>Pseudomonadota</taxon>
        <taxon>Gammaproteobacteria</taxon>
        <taxon>Oceanospirillales</taxon>
        <taxon>Halomonadaceae</taxon>
        <taxon>Vreelandella</taxon>
    </lineage>
</organism>
<dbReference type="STRING" id="77097.SAMN04490369_10942"/>
<evidence type="ECO:0000313" key="2">
    <source>
        <dbReference type="Proteomes" id="UP000199493"/>
    </source>
</evidence>
<sequence length="84" mass="9098">MQELGMYWFVPKSGVPNLGDEFGRIVLEEIVGVSVVKKGLFSCDAISVGSILGWGWEKGGFKNRVTPLSVLGSGLMHPNLHLNP</sequence>
<reference evidence="1 2" key="1">
    <citation type="submission" date="2016-10" db="EMBL/GenBank/DDBJ databases">
        <authorList>
            <person name="de Groot N.N."/>
        </authorList>
    </citation>
    <scope>NUCLEOTIDE SEQUENCE [LARGE SCALE GENOMIC DNA]</scope>
    <source>
        <strain evidence="1 2">558</strain>
    </source>
</reference>
<protein>
    <submittedName>
        <fullName evidence="1">Uncharacterized protein</fullName>
    </submittedName>
</protein>
<dbReference type="EMBL" id="FODB01000094">
    <property type="protein sequence ID" value="SEO44426.1"/>
    <property type="molecule type" value="Genomic_DNA"/>
</dbReference>